<dbReference type="AlphaFoldDB" id="A0A5B7DPQ7"/>
<protein>
    <submittedName>
        <fullName evidence="2">Uncharacterized protein</fullName>
    </submittedName>
</protein>
<proteinExistence type="predicted"/>
<evidence type="ECO:0000313" key="3">
    <source>
        <dbReference type="Proteomes" id="UP000324222"/>
    </source>
</evidence>
<gene>
    <name evidence="2" type="ORF">E2C01_016234</name>
</gene>
<evidence type="ECO:0000313" key="2">
    <source>
        <dbReference type="EMBL" id="MPC23195.1"/>
    </source>
</evidence>
<feature type="compositionally biased region" description="Polar residues" evidence="1">
    <location>
        <begin position="24"/>
        <end position="34"/>
    </location>
</feature>
<comment type="caution">
    <text evidence="2">The sequence shown here is derived from an EMBL/GenBank/DDBJ whole genome shotgun (WGS) entry which is preliminary data.</text>
</comment>
<organism evidence="2 3">
    <name type="scientific">Portunus trituberculatus</name>
    <name type="common">Swimming crab</name>
    <name type="synonym">Neptunus trituberculatus</name>
    <dbReference type="NCBI Taxonomy" id="210409"/>
    <lineage>
        <taxon>Eukaryota</taxon>
        <taxon>Metazoa</taxon>
        <taxon>Ecdysozoa</taxon>
        <taxon>Arthropoda</taxon>
        <taxon>Crustacea</taxon>
        <taxon>Multicrustacea</taxon>
        <taxon>Malacostraca</taxon>
        <taxon>Eumalacostraca</taxon>
        <taxon>Eucarida</taxon>
        <taxon>Decapoda</taxon>
        <taxon>Pleocyemata</taxon>
        <taxon>Brachyura</taxon>
        <taxon>Eubrachyura</taxon>
        <taxon>Portunoidea</taxon>
        <taxon>Portunidae</taxon>
        <taxon>Portuninae</taxon>
        <taxon>Portunus</taxon>
    </lineage>
</organism>
<keyword evidence="3" id="KW-1185">Reference proteome</keyword>
<feature type="region of interest" description="Disordered" evidence="1">
    <location>
        <begin position="21"/>
        <end position="58"/>
    </location>
</feature>
<reference evidence="2 3" key="1">
    <citation type="submission" date="2019-05" db="EMBL/GenBank/DDBJ databases">
        <title>Another draft genome of Portunus trituberculatus and its Hox gene families provides insights of decapod evolution.</title>
        <authorList>
            <person name="Jeong J.-H."/>
            <person name="Song I."/>
            <person name="Kim S."/>
            <person name="Choi T."/>
            <person name="Kim D."/>
            <person name="Ryu S."/>
            <person name="Kim W."/>
        </authorList>
    </citation>
    <scope>NUCLEOTIDE SEQUENCE [LARGE SCALE GENOMIC DNA]</scope>
    <source>
        <tissue evidence="2">Muscle</tissue>
    </source>
</reference>
<evidence type="ECO:0000256" key="1">
    <source>
        <dbReference type="SAM" id="MobiDB-lite"/>
    </source>
</evidence>
<accession>A0A5B7DPQ7</accession>
<dbReference type="EMBL" id="VSRR010001177">
    <property type="protein sequence ID" value="MPC23195.1"/>
    <property type="molecule type" value="Genomic_DNA"/>
</dbReference>
<name>A0A5B7DPQ7_PORTR</name>
<dbReference type="Proteomes" id="UP000324222">
    <property type="component" value="Unassembled WGS sequence"/>
</dbReference>
<sequence>MPWHSGTMRALGQAECWWDHKPRSTATQPHTHGCSQGRRGASQRLGPGEDGRGVGAQRDTLEARPLAGHQRHLRQMNVDRLGRHWRGSRAGRKAVFIT</sequence>